<comment type="caution">
    <text evidence="1">The sequence shown here is derived from an EMBL/GenBank/DDBJ whole genome shotgun (WGS) entry which is preliminary data.</text>
</comment>
<reference evidence="1" key="1">
    <citation type="submission" date="2020-05" db="EMBL/GenBank/DDBJ databases">
        <title>Large-scale comparative analyses of tick genomes elucidate their genetic diversity and vector capacities.</title>
        <authorList>
            <person name="Jia N."/>
            <person name="Wang J."/>
            <person name="Shi W."/>
            <person name="Du L."/>
            <person name="Sun Y."/>
            <person name="Zhan W."/>
            <person name="Jiang J."/>
            <person name="Wang Q."/>
            <person name="Zhang B."/>
            <person name="Ji P."/>
            <person name="Sakyi L.B."/>
            <person name="Cui X."/>
            <person name="Yuan T."/>
            <person name="Jiang B."/>
            <person name="Yang W."/>
            <person name="Lam T.T.-Y."/>
            <person name="Chang Q."/>
            <person name="Ding S."/>
            <person name="Wang X."/>
            <person name="Zhu J."/>
            <person name="Ruan X."/>
            <person name="Zhao L."/>
            <person name="Wei J."/>
            <person name="Que T."/>
            <person name="Du C."/>
            <person name="Cheng J."/>
            <person name="Dai P."/>
            <person name="Han X."/>
            <person name="Huang E."/>
            <person name="Gao Y."/>
            <person name="Liu J."/>
            <person name="Shao H."/>
            <person name="Ye R."/>
            <person name="Li L."/>
            <person name="Wei W."/>
            <person name="Wang X."/>
            <person name="Wang C."/>
            <person name="Yang T."/>
            <person name="Huo Q."/>
            <person name="Li W."/>
            <person name="Guo W."/>
            <person name="Chen H."/>
            <person name="Zhou L."/>
            <person name="Ni X."/>
            <person name="Tian J."/>
            <person name="Zhou Y."/>
            <person name="Sheng Y."/>
            <person name="Liu T."/>
            <person name="Pan Y."/>
            <person name="Xia L."/>
            <person name="Li J."/>
            <person name="Zhao F."/>
            <person name="Cao W."/>
        </authorList>
    </citation>
    <scope>NUCLEOTIDE SEQUENCE</scope>
    <source>
        <strain evidence="1">Hyas-2018</strain>
    </source>
</reference>
<sequence length="142" mass="16330">MFMAQIYGINYTVPYHCARRTRCVEATRVGLKKGSFDLALTIVDIPGFRDTVENILSWQTICDCIATTSARYFSAESRTQSFRDHRFHCSLYFIPPRKDGLILDVKFMKSVRDKLNLYPMIANAGTTHAEESVRLKRIILTN</sequence>
<proteinExistence type="predicted"/>
<keyword evidence="2" id="KW-1185">Reference proteome</keyword>
<evidence type="ECO:0000313" key="2">
    <source>
        <dbReference type="Proteomes" id="UP000821845"/>
    </source>
</evidence>
<accession>A0ACB7TAS5</accession>
<organism evidence="1 2">
    <name type="scientific">Hyalomma asiaticum</name>
    <name type="common">Tick</name>
    <dbReference type="NCBI Taxonomy" id="266040"/>
    <lineage>
        <taxon>Eukaryota</taxon>
        <taxon>Metazoa</taxon>
        <taxon>Ecdysozoa</taxon>
        <taxon>Arthropoda</taxon>
        <taxon>Chelicerata</taxon>
        <taxon>Arachnida</taxon>
        <taxon>Acari</taxon>
        <taxon>Parasitiformes</taxon>
        <taxon>Ixodida</taxon>
        <taxon>Ixodoidea</taxon>
        <taxon>Ixodidae</taxon>
        <taxon>Hyalomminae</taxon>
        <taxon>Hyalomma</taxon>
    </lineage>
</organism>
<dbReference type="Proteomes" id="UP000821845">
    <property type="component" value="Chromosome 1"/>
</dbReference>
<dbReference type="EMBL" id="CM023481">
    <property type="protein sequence ID" value="KAH6943935.1"/>
    <property type="molecule type" value="Genomic_DNA"/>
</dbReference>
<name>A0ACB7TAS5_HYAAI</name>
<gene>
    <name evidence="1" type="ORF">HPB50_000649</name>
</gene>
<protein>
    <submittedName>
        <fullName evidence="1">Uncharacterized protein</fullName>
    </submittedName>
</protein>
<evidence type="ECO:0000313" key="1">
    <source>
        <dbReference type="EMBL" id="KAH6943935.1"/>
    </source>
</evidence>